<comment type="caution">
    <text evidence="1">The sequence shown here is derived from an EMBL/GenBank/DDBJ whole genome shotgun (WGS) entry which is preliminary data.</text>
</comment>
<evidence type="ECO:0000313" key="2">
    <source>
        <dbReference type="Proteomes" id="UP001500962"/>
    </source>
</evidence>
<dbReference type="Proteomes" id="UP001500962">
    <property type="component" value="Unassembled WGS sequence"/>
</dbReference>
<dbReference type="EMBL" id="BAAADN010000021">
    <property type="protein sequence ID" value="GAA0457869.1"/>
    <property type="molecule type" value="Genomic_DNA"/>
</dbReference>
<organism evidence="1 2">
    <name type="scientific">Halococcus dombrowskii</name>
    <dbReference type="NCBI Taxonomy" id="179637"/>
    <lineage>
        <taxon>Archaea</taxon>
        <taxon>Methanobacteriati</taxon>
        <taxon>Methanobacteriota</taxon>
        <taxon>Stenosarchaea group</taxon>
        <taxon>Halobacteria</taxon>
        <taxon>Halobacteriales</taxon>
        <taxon>Halococcaceae</taxon>
        <taxon>Halococcus</taxon>
    </lineage>
</organism>
<protein>
    <submittedName>
        <fullName evidence="1">Uncharacterized protein</fullName>
    </submittedName>
</protein>
<reference evidence="1" key="2">
    <citation type="submission" date="2023-12" db="EMBL/GenBank/DDBJ databases">
        <authorList>
            <person name="Sun Q."/>
            <person name="Inoue M."/>
        </authorList>
    </citation>
    <scope>NUCLEOTIDE SEQUENCE</scope>
    <source>
        <strain evidence="1">JCM 12289</strain>
    </source>
</reference>
<evidence type="ECO:0000313" key="1">
    <source>
        <dbReference type="EMBL" id="GAA0457869.1"/>
    </source>
</evidence>
<reference evidence="1" key="1">
    <citation type="journal article" date="2014" name="Int. J. Syst. Evol. Microbiol.">
        <title>Complete genome sequence of Corynebacterium casei LMG S-19264T (=DSM 44701T), isolated from a smear-ripened cheese.</title>
        <authorList>
            <consortium name="US DOE Joint Genome Institute (JGI-PGF)"/>
            <person name="Walter F."/>
            <person name="Albersmeier A."/>
            <person name="Kalinowski J."/>
            <person name="Ruckert C."/>
        </authorList>
    </citation>
    <scope>NUCLEOTIDE SEQUENCE</scope>
    <source>
        <strain evidence="1">JCM 12289</strain>
    </source>
</reference>
<sequence length="54" mass="5536">MRDSDLLDGVVEEVAEECGQLFGESVVETGGIDRVVGCSFVGTAIASDRAGFAA</sequence>
<accession>A0AAV3SFW6</accession>
<proteinExistence type="predicted"/>
<gene>
    <name evidence="1" type="ORF">GCM10008985_12510</name>
</gene>
<dbReference type="AlphaFoldDB" id="A0AAV3SFW6"/>
<name>A0AAV3SFW6_HALDO</name>